<feature type="region of interest" description="Disordered" evidence="1">
    <location>
        <begin position="1"/>
        <end position="67"/>
    </location>
</feature>
<gene>
    <name evidence="2" type="ORF">LTR09_007894</name>
</gene>
<name>A0AAJ0G796_9PEZI</name>
<evidence type="ECO:0000313" key="3">
    <source>
        <dbReference type="Proteomes" id="UP001271007"/>
    </source>
</evidence>
<reference evidence="2" key="1">
    <citation type="submission" date="2023-04" db="EMBL/GenBank/DDBJ databases">
        <title>Black Yeasts Isolated from many extreme environments.</title>
        <authorList>
            <person name="Coleine C."/>
            <person name="Stajich J.E."/>
            <person name="Selbmann L."/>
        </authorList>
    </citation>
    <scope>NUCLEOTIDE SEQUENCE</scope>
    <source>
        <strain evidence="2">CCFEE 5312</strain>
    </source>
</reference>
<dbReference type="Proteomes" id="UP001271007">
    <property type="component" value="Unassembled WGS sequence"/>
</dbReference>
<keyword evidence="3" id="KW-1185">Reference proteome</keyword>
<comment type="caution">
    <text evidence="2">The sequence shown here is derived from an EMBL/GenBank/DDBJ whole genome shotgun (WGS) entry which is preliminary data.</text>
</comment>
<sequence length="610" mass="69211">MSSQKQPQKQPGAAGGRQKQVKFAGLSLSSADVPESSTTKAVSKSSTTKAVSKSSTTKSAVAVERPATPMLTEAQSLAADWRVHNKNARGRFASPRKSRQVVHNIESTRVELESRRTSILEFLESPENDEHDARELIETMEELDDANGKLADDDELANMYELQKAIAALPRNRRAFAQVDGRNWALAERGDGIECSMEQLIEECQKLGPESGPPAQEQVDQLIKARGDLEKRYLKLQEDLEEQLLVVRQWHGDKFVDETLLDPLDDLDLTMKRIEIGSRQIRVPKGDKKGKGKQRMSSQQPAPRPSLLGSKKGKAAEEDDPSDLEARVEKLIKRCSDWREEWRQVAEDKDQPQHHLIGGGNEKNLEAEKLKLQSDVRDLKETLERERGVIAGHRLLYRANDFLLEDLTHDRRASFDKKDFRLRSWTDMPTVDELVVLKYKRREYTQATIIQLLSDQDHLRLAANVFLAQLRRNPAIEAHDRRVARHPLRLFKIQDLANSDAQAFDFKIKRLVCGPPAWKNDSARRDSQPRPSTETLLIIARLMMTQSILVDKLCEEIGLVKAADEIPEKQKSIRAKQSIPVDGHARRYATEAYWGLSLEFPDSDFTFGKS</sequence>
<dbReference type="AlphaFoldDB" id="A0AAJ0G796"/>
<evidence type="ECO:0000256" key="1">
    <source>
        <dbReference type="SAM" id="MobiDB-lite"/>
    </source>
</evidence>
<proteinExistence type="predicted"/>
<accession>A0AAJ0G796</accession>
<feature type="region of interest" description="Disordered" evidence="1">
    <location>
        <begin position="279"/>
        <end position="324"/>
    </location>
</feature>
<evidence type="ECO:0000313" key="2">
    <source>
        <dbReference type="EMBL" id="KAK3050818.1"/>
    </source>
</evidence>
<dbReference type="EMBL" id="JAWDJX010000029">
    <property type="protein sequence ID" value="KAK3050818.1"/>
    <property type="molecule type" value="Genomic_DNA"/>
</dbReference>
<protein>
    <submittedName>
        <fullName evidence="2">Uncharacterized protein</fullName>
    </submittedName>
</protein>
<feature type="compositionally biased region" description="Low complexity" evidence="1">
    <location>
        <begin position="36"/>
        <end position="63"/>
    </location>
</feature>
<organism evidence="2 3">
    <name type="scientific">Extremus antarcticus</name>
    <dbReference type="NCBI Taxonomy" id="702011"/>
    <lineage>
        <taxon>Eukaryota</taxon>
        <taxon>Fungi</taxon>
        <taxon>Dikarya</taxon>
        <taxon>Ascomycota</taxon>
        <taxon>Pezizomycotina</taxon>
        <taxon>Dothideomycetes</taxon>
        <taxon>Dothideomycetidae</taxon>
        <taxon>Mycosphaerellales</taxon>
        <taxon>Extremaceae</taxon>
        <taxon>Extremus</taxon>
    </lineage>
</organism>